<gene>
    <name evidence="1" type="ORF">TSPGSL018_6767</name>
</gene>
<sequence>AEWSHVTTCLSCSEIPGKEVKRPQKGMIRFHVWLAKFLLFSASFRLSACFPPSFGIPPGVAGSSDFCICRRN</sequence>
<evidence type="ECO:0000313" key="1">
    <source>
        <dbReference type="EMBL" id="JAC69277.1"/>
    </source>
</evidence>
<reference evidence="1" key="1">
    <citation type="submission" date="2014-05" db="EMBL/GenBank/DDBJ databases">
        <title>The transcriptome of the halophilic microalga Tetraselmis sp. GSL018 isolated from the Great Salt Lake, Utah.</title>
        <authorList>
            <person name="Jinkerson R.E."/>
            <person name="D'Adamo S."/>
            <person name="Posewitz M.C."/>
        </authorList>
    </citation>
    <scope>NUCLEOTIDE SEQUENCE</scope>
    <source>
        <strain evidence="1">GSL018</strain>
    </source>
</reference>
<organism evidence="1">
    <name type="scientific">Tetraselmis sp. GSL018</name>
    <dbReference type="NCBI Taxonomy" id="582737"/>
    <lineage>
        <taxon>Eukaryota</taxon>
        <taxon>Viridiplantae</taxon>
        <taxon>Chlorophyta</taxon>
        <taxon>core chlorophytes</taxon>
        <taxon>Chlorodendrophyceae</taxon>
        <taxon>Chlorodendrales</taxon>
        <taxon>Chlorodendraceae</taxon>
        <taxon>Tetraselmis</taxon>
    </lineage>
</organism>
<protein>
    <submittedName>
        <fullName evidence="1">Uncharacterized protein</fullName>
    </submittedName>
</protein>
<dbReference type="AlphaFoldDB" id="A0A061R8L1"/>
<dbReference type="EMBL" id="GBEZ01017022">
    <property type="protein sequence ID" value="JAC69277.1"/>
    <property type="molecule type" value="Transcribed_RNA"/>
</dbReference>
<proteinExistence type="predicted"/>
<accession>A0A061R8L1</accession>
<feature type="non-terminal residue" evidence="1">
    <location>
        <position position="1"/>
    </location>
</feature>
<name>A0A061R8L1_9CHLO</name>